<evidence type="ECO:0000256" key="2">
    <source>
        <dbReference type="ARBA" id="ARBA00022649"/>
    </source>
</evidence>
<dbReference type="InterPro" id="IPR010985">
    <property type="entry name" value="Ribbon_hlx_hlx"/>
</dbReference>
<evidence type="ECO:0000313" key="3">
    <source>
        <dbReference type="EMBL" id="WFS24695.1"/>
    </source>
</evidence>
<dbReference type="NCBIfam" id="TIGR02606">
    <property type="entry name" value="antidote_CC2985"/>
    <property type="match status" value="1"/>
</dbReference>
<protein>
    <submittedName>
        <fullName evidence="3">Type II toxin-antitoxin system ParD family antitoxin</fullName>
    </submittedName>
</protein>
<dbReference type="SUPFAM" id="SSF47598">
    <property type="entry name" value="Ribbon-helix-helix"/>
    <property type="match status" value="1"/>
</dbReference>
<evidence type="ECO:0000313" key="4">
    <source>
        <dbReference type="Proteomes" id="UP000318939"/>
    </source>
</evidence>
<dbReference type="InterPro" id="IPR038296">
    <property type="entry name" value="ParD_sf"/>
</dbReference>
<dbReference type="Gene3D" id="6.10.10.120">
    <property type="entry name" value="Antitoxin ParD1-like"/>
    <property type="match status" value="1"/>
</dbReference>
<sequence length="81" mass="9158">MTKVISVTLDPQMDEFIDEQVNGGFYGSAEEVVEASLQLLRQRAELEAIRAAIAEGEESGEPQPFDFDAFIERKRANRLQR</sequence>
<reference evidence="3" key="1">
    <citation type="journal article" date="2019" name="Phytopathology">
        <title>A Novel Group of Rhizobium tumorigenes-Like Agrobacteria Associated with Crown Gall Disease of Rhododendron and Blueberry.</title>
        <authorList>
            <person name="Kuzmanovic N."/>
            <person name="Behrens P."/>
            <person name="Idczak E."/>
            <person name="Wagner S."/>
            <person name="Gotz M."/>
            <person name="Sproer C."/>
            <person name="Bunk B."/>
            <person name="Overmann J."/>
            <person name="Smalla K."/>
        </authorList>
    </citation>
    <scope>NUCLEOTIDE SEQUENCE</scope>
    <source>
        <strain evidence="3">Rho-6.2</strain>
    </source>
</reference>
<gene>
    <name evidence="3" type="ORF">PR018_14520</name>
</gene>
<comment type="similarity">
    <text evidence="1">Belongs to the ParD antitoxin family.</text>
</comment>
<reference evidence="3" key="2">
    <citation type="journal article" date="2023" name="MicrobiologyOpen">
        <title>Genomics of the tumorigenes clade of the family Rhizobiaceae and description of Rhizobium rhododendri sp. nov.</title>
        <authorList>
            <person name="Kuzmanovic N."/>
            <person name="diCenzo G.C."/>
            <person name="Bunk B."/>
            <person name="Sproeer C."/>
            <person name="Fruehling A."/>
            <person name="Neumann-Schaal M."/>
            <person name="Overmann J."/>
            <person name="Smalla K."/>
        </authorList>
    </citation>
    <scope>NUCLEOTIDE SEQUENCE</scope>
    <source>
        <strain evidence="3">Rho-6.2</strain>
    </source>
</reference>
<dbReference type="Proteomes" id="UP000318939">
    <property type="component" value="Chromosome"/>
</dbReference>
<organism evidence="3 4">
    <name type="scientific">Rhizobium rhododendri</name>
    <dbReference type="NCBI Taxonomy" id="2506430"/>
    <lineage>
        <taxon>Bacteria</taxon>
        <taxon>Pseudomonadati</taxon>
        <taxon>Pseudomonadota</taxon>
        <taxon>Alphaproteobacteria</taxon>
        <taxon>Hyphomicrobiales</taxon>
        <taxon>Rhizobiaceae</taxon>
        <taxon>Rhizobium/Agrobacterium group</taxon>
        <taxon>Rhizobium</taxon>
    </lineage>
</organism>
<keyword evidence="2" id="KW-1277">Toxin-antitoxin system</keyword>
<proteinExistence type="inferred from homology"/>
<name>A0ABY8INW2_9HYPH</name>
<keyword evidence="4" id="KW-1185">Reference proteome</keyword>
<evidence type="ECO:0000256" key="1">
    <source>
        <dbReference type="ARBA" id="ARBA00008580"/>
    </source>
</evidence>
<dbReference type="PANTHER" id="PTHR36582:SF2">
    <property type="entry name" value="ANTITOXIN PARD"/>
    <property type="match status" value="1"/>
</dbReference>
<dbReference type="PANTHER" id="PTHR36582">
    <property type="entry name" value="ANTITOXIN PARD"/>
    <property type="match status" value="1"/>
</dbReference>
<dbReference type="Pfam" id="PF03693">
    <property type="entry name" value="ParD_antitoxin"/>
    <property type="match status" value="1"/>
</dbReference>
<dbReference type="InterPro" id="IPR022789">
    <property type="entry name" value="ParD"/>
</dbReference>
<accession>A0ABY8INW2</accession>
<dbReference type="EMBL" id="CP117267">
    <property type="protein sequence ID" value="WFS24695.1"/>
    <property type="molecule type" value="Genomic_DNA"/>
</dbReference>